<keyword evidence="8" id="KW-1185">Reference proteome</keyword>
<evidence type="ECO:0000259" key="6">
    <source>
        <dbReference type="PROSITE" id="PS50865"/>
    </source>
</evidence>
<evidence type="ECO:0000256" key="3">
    <source>
        <dbReference type="ARBA" id="ARBA00022833"/>
    </source>
</evidence>
<keyword evidence="3" id="KW-0862">Zinc</keyword>
<sequence length="231" mass="25035">MPLPDFTSTTTFPPFTSLPFTTTASQPLEKQEQQQEEEEYYLLAEIKNNMTLTKPTLICTDPTGATSFAVVFDSRSAVPGPDALDLARLGYKRGATLVLPRARRTLRASSRQEGDGEVGNGFVAVSRADEAGVRVVPARLEVLRRVGALLRDKDAKWGDGTAGGRGCESCGRTTRRDGGRGANEEGKGGLMRCTGCGEMEYCCKECQVKGWNEDGHKGDCKAIKAIRAIWP</sequence>
<comment type="caution">
    <text evidence="7">The sequence shown here is derived from an EMBL/GenBank/DDBJ whole genome shotgun (WGS) entry which is preliminary data.</text>
</comment>
<evidence type="ECO:0000313" key="7">
    <source>
        <dbReference type="EMBL" id="KAK4251710.1"/>
    </source>
</evidence>
<protein>
    <recommendedName>
        <fullName evidence="6">MYND-type domain-containing protein</fullName>
    </recommendedName>
</protein>
<dbReference type="Proteomes" id="UP001303647">
    <property type="component" value="Unassembled WGS sequence"/>
</dbReference>
<gene>
    <name evidence="7" type="ORF">C7999DRAFT_27787</name>
</gene>
<feature type="domain" description="MYND-type" evidence="6">
    <location>
        <begin position="167"/>
        <end position="220"/>
    </location>
</feature>
<feature type="compositionally biased region" description="Low complexity" evidence="5">
    <location>
        <begin position="1"/>
        <end position="23"/>
    </location>
</feature>
<feature type="region of interest" description="Disordered" evidence="5">
    <location>
        <begin position="1"/>
        <end position="35"/>
    </location>
</feature>
<dbReference type="Gene3D" id="6.10.140.2220">
    <property type="match status" value="1"/>
</dbReference>
<organism evidence="7 8">
    <name type="scientific">Corynascus novoguineensis</name>
    <dbReference type="NCBI Taxonomy" id="1126955"/>
    <lineage>
        <taxon>Eukaryota</taxon>
        <taxon>Fungi</taxon>
        <taxon>Dikarya</taxon>
        <taxon>Ascomycota</taxon>
        <taxon>Pezizomycotina</taxon>
        <taxon>Sordariomycetes</taxon>
        <taxon>Sordariomycetidae</taxon>
        <taxon>Sordariales</taxon>
        <taxon>Chaetomiaceae</taxon>
        <taxon>Corynascus</taxon>
    </lineage>
</organism>
<dbReference type="EMBL" id="MU857604">
    <property type="protein sequence ID" value="KAK4251710.1"/>
    <property type="molecule type" value="Genomic_DNA"/>
</dbReference>
<reference evidence="7" key="1">
    <citation type="journal article" date="2023" name="Mol. Phylogenet. Evol.">
        <title>Genome-scale phylogeny and comparative genomics of the fungal order Sordariales.</title>
        <authorList>
            <person name="Hensen N."/>
            <person name="Bonometti L."/>
            <person name="Westerberg I."/>
            <person name="Brannstrom I.O."/>
            <person name="Guillou S."/>
            <person name="Cros-Aarteil S."/>
            <person name="Calhoun S."/>
            <person name="Haridas S."/>
            <person name="Kuo A."/>
            <person name="Mondo S."/>
            <person name="Pangilinan J."/>
            <person name="Riley R."/>
            <person name="LaButti K."/>
            <person name="Andreopoulos B."/>
            <person name="Lipzen A."/>
            <person name="Chen C."/>
            <person name="Yan M."/>
            <person name="Daum C."/>
            <person name="Ng V."/>
            <person name="Clum A."/>
            <person name="Steindorff A."/>
            <person name="Ohm R.A."/>
            <person name="Martin F."/>
            <person name="Silar P."/>
            <person name="Natvig D.O."/>
            <person name="Lalanne C."/>
            <person name="Gautier V."/>
            <person name="Ament-Velasquez S.L."/>
            <person name="Kruys A."/>
            <person name="Hutchinson M.I."/>
            <person name="Powell A.J."/>
            <person name="Barry K."/>
            <person name="Miller A.N."/>
            <person name="Grigoriev I.V."/>
            <person name="Debuchy R."/>
            <person name="Gladieux P."/>
            <person name="Hiltunen Thoren M."/>
            <person name="Johannesson H."/>
        </authorList>
    </citation>
    <scope>NUCLEOTIDE SEQUENCE</scope>
    <source>
        <strain evidence="7">CBS 359.72</strain>
    </source>
</reference>
<keyword evidence="1" id="KW-0479">Metal-binding</keyword>
<dbReference type="InterPro" id="IPR002893">
    <property type="entry name" value="Znf_MYND"/>
</dbReference>
<evidence type="ECO:0000256" key="1">
    <source>
        <dbReference type="ARBA" id="ARBA00022723"/>
    </source>
</evidence>
<accession>A0AAN7D129</accession>
<proteinExistence type="predicted"/>
<dbReference type="Pfam" id="PF01753">
    <property type="entry name" value="zf-MYND"/>
    <property type="match status" value="1"/>
</dbReference>
<evidence type="ECO:0000313" key="8">
    <source>
        <dbReference type="Proteomes" id="UP001303647"/>
    </source>
</evidence>
<evidence type="ECO:0000256" key="2">
    <source>
        <dbReference type="ARBA" id="ARBA00022771"/>
    </source>
</evidence>
<dbReference type="SUPFAM" id="SSF144232">
    <property type="entry name" value="HIT/MYND zinc finger-like"/>
    <property type="match status" value="1"/>
</dbReference>
<evidence type="ECO:0000256" key="4">
    <source>
        <dbReference type="PROSITE-ProRule" id="PRU00134"/>
    </source>
</evidence>
<name>A0AAN7D129_9PEZI</name>
<keyword evidence="2 4" id="KW-0863">Zinc-finger</keyword>
<dbReference type="AlphaFoldDB" id="A0AAN7D129"/>
<dbReference type="GO" id="GO:0008270">
    <property type="term" value="F:zinc ion binding"/>
    <property type="evidence" value="ECO:0007669"/>
    <property type="project" value="UniProtKB-KW"/>
</dbReference>
<evidence type="ECO:0000256" key="5">
    <source>
        <dbReference type="SAM" id="MobiDB-lite"/>
    </source>
</evidence>
<reference evidence="7" key="2">
    <citation type="submission" date="2023-05" db="EMBL/GenBank/DDBJ databases">
        <authorList>
            <consortium name="Lawrence Berkeley National Laboratory"/>
            <person name="Steindorff A."/>
            <person name="Hensen N."/>
            <person name="Bonometti L."/>
            <person name="Westerberg I."/>
            <person name="Brannstrom I.O."/>
            <person name="Guillou S."/>
            <person name="Cros-Aarteil S."/>
            <person name="Calhoun S."/>
            <person name="Haridas S."/>
            <person name="Kuo A."/>
            <person name="Mondo S."/>
            <person name="Pangilinan J."/>
            <person name="Riley R."/>
            <person name="Labutti K."/>
            <person name="Andreopoulos B."/>
            <person name="Lipzen A."/>
            <person name="Chen C."/>
            <person name="Yanf M."/>
            <person name="Daum C."/>
            <person name="Ng V."/>
            <person name="Clum A."/>
            <person name="Ohm R."/>
            <person name="Martin F."/>
            <person name="Silar P."/>
            <person name="Natvig D."/>
            <person name="Lalanne C."/>
            <person name="Gautier V."/>
            <person name="Ament-Velasquez S.L."/>
            <person name="Kruys A."/>
            <person name="Hutchinson M.I."/>
            <person name="Powell A.J."/>
            <person name="Barry K."/>
            <person name="Miller A.N."/>
            <person name="Grigoriev I.V."/>
            <person name="Debuchy R."/>
            <person name="Gladieux P."/>
            <person name="Thoren M.H."/>
            <person name="Johannesson H."/>
        </authorList>
    </citation>
    <scope>NUCLEOTIDE SEQUENCE</scope>
    <source>
        <strain evidence="7">CBS 359.72</strain>
    </source>
</reference>
<dbReference type="PROSITE" id="PS50865">
    <property type="entry name" value="ZF_MYND_2"/>
    <property type="match status" value="1"/>
</dbReference>